<protein>
    <submittedName>
        <fullName evidence="1">Uncharacterized protein</fullName>
    </submittedName>
</protein>
<dbReference type="SUPFAM" id="SSF53098">
    <property type="entry name" value="Ribonuclease H-like"/>
    <property type="match status" value="1"/>
</dbReference>
<comment type="caution">
    <text evidence="1">The sequence shown here is derived from an EMBL/GenBank/DDBJ whole genome shotgun (WGS) entry which is preliminary data.</text>
</comment>
<reference evidence="1" key="1">
    <citation type="submission" date="2021-02" db="EMBL/GenBank/DDBJ databases">
        <authorList>
            <person name="Nowell W R."/>
        </authorList>
    </citation>
    <scope>NUCLEOTIDE SEQUENCE</scope>
</reference>
<name>A0A818JQZ2_9BILA</name>
<dbReference type="EMBL" id="CAJOAX010000226">
    <property type="protein sequence ID" value="CAF3544022.1"/>
    <property type="molecule type" value="Genomic_DNA"/>
</dbReference>
<dbReference type="InterPro" id="IPR012337">
    <property type="entry name" value="RNaseH-like_sf"/>
</dbReference>
<dbReference type="AlphaFoldDB" id="A0A818JQZ2"/>
<sequence>MFHQLCQKIALDSEIKSQICSLRLSNGYGYKQLSTFFSYISLDQFSNLQALSLDGIDRNSIWGLIWALPHLLNLRHFNFTASSDSADLLFKAIPMSTIQSLSMPTIEFGSILIEQFTSIILENLLASTPNLESLTILAYNNNHMIDGNRWQQLIEFALPHLDTFKFKFEITFGIKNPNIVHKLQQFQSDFWYQQHHCVAECLNSFILLRAPLEVLVAIDKSIAPAKVINIINNRLFFHDIENLHKIMQPLAYAMTIIQSSSITLADCYLILSYLRLTTDKFVVNTETQAFGKFVGKVVDIRFKEFQNDLYLSAYYLHPKYCSAGMLTVGRSAVYRCLAEYSKQIGNNLATTKMLSVLYKEDILDLMDDSNSTASIVDDANNSIDAIDFMQRINDNHHALRTKCEAEHISEEQSVDSENIPERDHIINTQDRDYQQILMDIDFIDENQPLSPEYDEITGNDLVDNGSNEDYDVEELLSASMAK</sequence>
<accession>A0A818JQZ2</accession>
<evidence type="ECO:0000313" key="1">
    <source>
        <dbReference type="EMBL" id="CAF3544022.1"/>
    </source>
</evidence>
<organism evidence="1 2">
    <name type="scientific">Rotaria sordida</name>
    <dbReference type="NCBI Taxonomy" id="392033"/>
    <lineage>
        <taxon>Eukaryota</taxon>
        <taxon>Metazoa</taxon>
        <taxon>Spiralia</taxon>
        <taxon>Gnathifera</taxon>
        <taxon>Rotifera</taxon>
        <taxon>Eurotatoria</taxon>
        <taxon>Bdelloidea</taxon>
        <taxon>Philodinida</taxon>
        <taxon>Philodinidae</taxon>
        <taxon>Rotaria</taxon>
    </lineage>
</organism>
<proteinExistence type="predicted"/>
<dbReference type="Proteomes" id="UP000663823">
    <property type="component" value="Unassembled WGS sequence"/>
</dbReference>
<evidence type="ECO:0000313" key="2">
    <source>
        <dbReference type="Proteomes" id="UP000663823"/>
    </source>
</evidence>
<gene>
    <name evidence="1" type="ORF">OTI717_LOCUS3950</name>
</gene>